<keyword evidence="1" id="KW-1188">Viral release from host cell</keyword>
<name>A0A645HR24_9ZZZZ</name>
<reference evidence="3" key="1">
    <citation type="submission" date="2019-08" db="EMBL/GenBank/DDBJ databases">
        <authorList>
            <person name="Kucharzyk K."/>
            <person name="Murdoch R.W."/>
            <person name="Higgins S."/>
            <person name="Loffler F."/>
        </authorList>
    </citation>
    <scope>NUCLEOTIDE SEQUENCE</scope>
</reference>
<gene>
    <name evidence="3" type="ORF">SDC9_188227</name>
</gene>
<evidence type="ECO:0000313" key="3">
    <source>
        <dbReference type="EMBL" id="MPN40689.1"/>
    </source>
</evidence>
<dbReference type="InterPro" id="IPR035421">
    <property type="entry name" value="Terminase_6C"/>
</dbReference>
<feature type="domain" description="Terminase large subunit gp17-like C-terminal" evidence="2">
    <location>
        <begin position="24"/>
        <end position="182"/>
    </location>
</feature>
<protein>
    <recommendedName>
        <fullName evidence="2">Terminase large subunit gp17-like C-terminal domain-containing protein</fullName>
    </recommendedName>
</protein>
<sequence length="198" mass="21757">MADSAEWSFFKPEAARPYAGPVWIGYDPSRVRDGACIVVLAAPKIHFKGKFYVLEKITLKNAAWEFQAGVIRDLCGKYNVDHIAIDITGPGSGVYEQVCRFFPAAEAINYTLEVKARLVLKAQQVVAAGRVLWDSCYSDIAPGFLLIKRVTTQNANITYVADRSDLTGHADAAWAIMHALAHEDLIQPEADDGQVCVV</sequence>
<evidence type="ECO:0000256" key="1">
    <source>
        <dbReference type="ARBA" id="ARBA00022612"/>
    </source>
</evidence>
<comment type="caution">
    <text evidence="3">The sequence shown here is derived from an EMBL/GenBank/DDBJ whole genome shotgun (WGS) entry which is preliminary data.</text>
</comment>
<dbReference type="Pfam" id="PF17289">
    <property type="entry name" value="Terminase_6C"/>
    <property type="match status" value="1"/>
</dbReference>
<accession>A0A645HR24</accession>
<organism evidence="3">
    <name type="scientific">bioreactor metagenome</name>
    <dbReference type="NCBI Taxonomy" id="1076179"/>
    <lineage>
        <taxon>unclassified sequences</taxon>
        <taxon>metagenomes</taxon>
        <taxon>ecological metagenomes</taxon>
    </lineage>
</organism>
<dbReference type="Gene3D" id="3.30.420.240">
    <property type="match status" value="1"/>
</dbReference>
<proteinExistence type="predicted"/>
<dbReference type="EMBL" id="VSSQ01097255">
    <property type="protein sequence ID" value="MPN40689.1"/>
    <property type="molecule type" value="Genomic_DNA"/>
</dbReference>
<evidence type="ECO:0000259" key="2">
    <source>
        <dbReference type="Pfam" id="PF17289"/>
    </source>
</evidence>
<dbReference type="AlphaFoldDB" id="A0A645HR24"/>